<reference evidence="2 3" key="1">
    <citation type="submission" date="2020-10" db="EMBL/GenBank/DDBJ databases">
        <title>The Coptis chinensis genome and diversification of protoberbering-type alkaloids.</title>
        <authorList>
            <person name="Wang B."/>
            <person name="Shu S."/>
            <person name="Song C."/>
            <person name="Liu Y."/>
        </authorList>
    </citation>
    <scope>NUCLEOTIDE SEQUENCE [LARGE SCALE GENOMIC DNA]</scope>
    <source>
        <strain evidence="2">HL-2020</strain>
        <tissue evidence="2">Leaf</tissue>
    </source>
</reference>
<dbReference type="AlphaFoldDB" id="A0A835MAR2"/>
<comment type="caution">
    <text evidence="2">The sequence shown here is derived from an EMBL/GenBank/DDBJ whole genome shotgun (WGS) entry which is preliminary data.</text>
</comment>
<protein>
    <recommendedName>
        <fullName evidence="1">DUF4283 domain-containing protein</fullName>
    </recommendedName>
</protein>
<proteinExistence type="predicted"/>
<evidence type="ECO:0000313" key="2">
    <source>
        <dbReference type="EMBL" id="KAF9616916.1"/>
    </source>
</evidence>
<evidence type="ECO:0000259" key="1">
    <source>
        <dbReference type="Pfam" id="PF14111"/>
    </source>
</evidence>
<dbReference type="EMBL" id="JADFTS010000003">
    <property type="protein sequence ID" value="KAF9616916.1"/>
    <property type="molecule type" value="Genomic_DNA"/>
</dbReference>
<dbReference type="InterPro" id="IPR040256">
    <property type="entry name" value="At4g02000-like"/>
</dbReference>
<dbReference type="PANTHER" id="PTHR31286">
    <property type="entry name" value="GLYCINE-RICH CELL WALL STRUCTURAL PROTEIN 1.8-LIKE"/>
    <property type="match status" value="1"/>
</dbReference>
<sequence length="336" mass="37443">MDDPLSSSTDSDGSTIFEVAYVMDNIHNLPLTAVNAGDQTRGLPNQQREITVSESQDMIGYETDIEGYAEQPQPLSMDDSSVGHRLRYPGDHDGYLGNKGLQIGESSGIGGAGMYDAFNGMESSEGLSKRKLKKTLDIVVDGDCYILRFEKEVDKNKIIRTQPWQMLGYLLVLKPFSPNLTPNELDFSKQALWVVFEGLHLEHQNPTLIKLIARAAGKWIYITSPLHQGRLVDTMNRGEVWVTFTYVGTPFHTYWKCFKLGHSSYDCHMISDPIQVPLALPPIAQEIMNEMNILDPAPAIVHNHQLILDRDLDAEAERNHQIALFGGSGVLITANS</sequence>
<keyword evidence="3" id="KW-1185">Reference proteome</keyword>
<name>A0A835MAR2_9MAGN</name>
<feature type="domain" description="DUF4283" evidence="1">
    <location>
        <begin position="141"/>
        <end position="184"/>
    </location>
</feature>
<dbReference type="Pfam" id="PF14111">
    <property type="entry name" value="DUF4283"/>
    <property type="match status" value="1"/>
</dbReference>
<evidence type="ECO:0000313" key="3">
    <source>
        <dbReference type="Proteomes" id="UP000631114"/>
    </source>
</evidence>
<dbReference type="Proteomes" id="UP000631114">
    <property type="component" value="Unassembled WGS sequence"/>
</dbReference>
<dbReference type="PANTHER" id="PTHR31286:SF180">
    <property type="entry name" value="OS10G0362600 PROTEIN"/>
    <property type="match status" value="1"/>
</dbReference>
<dbReference type="InterPro" id="IPR025558">
    <property type="entry name" value="DUF4283"/>
</dbReference>
<accession>A0A835MAR2</accession>
<dbReference type="OrthoDB" id="1096772at2759"/>
<gene>
    <name evidence="2" type="ORF">IFM89_032878</name>
</gene>
<organism evidence="2 3">
    <name type="scientific">Coptis chinensis</name>
    <dbReference type="NCBI Taxonomy" id="261450"/>
    <lineage>
        <taxon>Eukaryota</taxon>
        <taxon>Viridiplantae</taxon>
        <taxon>Streptophyta</taxon>
        <taxon>Embryophyta</taxon>
        <taxon>Tracheophyta</taxon>
        <taxon>Spermatophyta</taxon>
        <taxon>Magnoliopsida</taxon>
        <taxon>Ranunculales</taxon>
        <taxon>Ranunculaceae</taxon>
        <taxon>Coptidoideae</taxon>
        <taxon>Coptis</taxon>
    </lineage>
</organism>